<dbReference type="Proteomes" id="UP000078397">
    <property type="component" value="Unassembled WGS sequence"/>
</dbReference>
<comment type="caution">
    <text evidence="1">The sequence shown here is derived from an EMBL/GenBank/DDBJ whole genome shotgun (WGS) entry which is preliminary data.</text>
</comment>
<name>A0A179EWM9_METCM</name>
<keyword evidence="2" id="KW-1185">Reference proteome</keyword>
<dbReference type="RefSeq" id="XP_018135871.1">
    <property type="nucleotide sequence ID" value="XM_018294899.1"/>
</dbReference>
<dbReference type="GeneID" id="28858893"/>
<gene>
    <name evidence="1" type="ORF">VFPPC_17151</name>
</gene>
<proteinExistence type="predicted"/>
<dbReference type="EMBL" id="LSBJ02000029">
    <property type="protein sequence ID" value="OAQ57562.1"/>
    <property type="molecule type" value="Genomic_DNA"/>
</dbReference>
<dbReference type="KEGG" id="pchm:VFPPC_17151"/>
<reference evidence="1 2" key="1">
    <citation type="journal article" date="2016" name="PLoS Pathog.">
        <title>Biosynthesis of antibiotic leucinostatins in bio-control fungus Purpureocillium lilacinum and their inhibition on phytophthora revealed by genome mining.</title>
        <authorList>
            <person name="Wang G."/>
            <person name="Liu Z."/>
            <person name="Lin R."/>
            <person name="Li E."/>
            <person name="Mao Z."/>
            <person name="Ling J."/>
            <person name="Yang Y."/>
            <person name="Yin W.B."/>
            <person name="Xie B."/>
        </authorList>
    </citation>
    <scope>NUCLEOTIDE SEQUENCE [LARGE SCALE GENOMIC DNA]</scope>
    <source>
        <strain evidence="1">170</strain>
    </source>
</reference>
<dbReference type="AlphaFoldDB" id="A0A179EWM9"/>
<evidence type="ECO:0000313" key="1">
    <source>
        <dbReference type="EMBL" id="OAQ57562.1"/>
    </source>
</evidence>
<sequence>MFLLAKLESKIQEAVEHIERFPSAKITTVSIQSPRLQKGGHCAAVHRLDRINLVVRPELVTEAANYILREPTPLAERDDPPVVGLNCTAQVR</sequence>
<accession>A0A179EWM9</accession>
<organism evidence="1 2">
    <name type="scientific">Pochonia chlamydosporia 170</name>
    <dbReference type="NCBI Taxonomy" id="1380566"/>
    <lineage>
        <taxon>Eukaryota</taxon>
        <taxon>Fungi</taxon>
        <taxon>Dikarya</taxon>
        <taxon>Ascomycota</taxon>
        <taxon>Pezizomycotina</taxon>
        <taxon>Sordariomycetes</taxon>
        <taxon>Hypocreomycetidae</taxon>
        <taxon>Hypocreales</taxon>
        <taxon>Clavicipitaceae</taxon>
        <taxon>Pochonia</taxon>
    </lineage>
</organism>
<evidence type="ECO:0000313" key="2">
    <source>
        <dbReference type="Proteomes" id="UP000078397"/>
    </source>
</evidence>
<protein>
    <submittedName>
        <fullName evidence="1">Uncharacterized protein</fullName>
    </submittedName>
</protein>